<reference evidence="9 10" key="1">
    <citation type="submission" date="2018-10" db="EMBL/GenBank/DDBJ databases">
        <title>Sequencing the genomes of 1000 actinobacteria strains.</title>
        <authorList>
            <person name="Klenk H.-P."/>
        </authorList>
    </citation>
    <scope>NUCLEOTIDE SEQUENCE [LARGE SCALE GENOMIC DNA]</scope>
    <source>
        <strain evidence="9 10">DSM 17894</strain>
    </source>
</reference>
<keyword evidence="10" id="KW-1185">Reference proteome</keyword>
<dbReference type="Proteomes" id="UP000280008">
    <property type="component" value="Unassembled WGS sequence"/>
</dbReference>
<evidence type="ECO:0000256" key="5">
    <source>
        <dbReference type="ARBA" id="ARBA00023284"/>
    </source>
</evidence>
<keyword evidence="3" id="KW-0560">Oxidoreductase</keyword>
<evidence type="ECO:0000256" key="6">
    <source>
        <dbReference type="SAM" id="MobiDB-lite"/>
    </source>
</evidence>
<proteinExistence type="inferred from homology"/>
<dbReference type="OrthoDB" id="117402at2"/>
<keyword evidence="7" id="KW-0472">Membrane</keyword>
<dbReference type="CDD" id="cd02972">
    <property type="entry name" value="DsbA_family"/>
    <property type="match status" value="1"/>
</dbReference>
<keyword evidence="7" id="KW-1133">Transmembrane helix</keyword>
<dbReference type="GO" id="GO:0016491">
    <property type="term" value="F:oxidoreductase activity"/>
    <property type="evidence" value="ECO:0007669"/>
    <property type="project" value="UniProtKB-KW"/>
</dbReference>
<comment type="similarity">
    <text evidence="1">Belongs to the thioredoxin family. DsbA subfamily.</text>
</comment>
<dbReference type="Pfam" id="PF13462">
    <property type="entry name" value="Thioredoxin_4"/>
    <property type="match status" value="1"/>
</dbReference>
<evidence type="ECO:0000259" key="8">
    <source>
        <dbReference type="Pfam" id="PF13462"/>
    </source>
</evidence>
<organism evidence="9 10">
    <name type="scientific">Frondihabitans australicus</name>
    <dbReference type="NCBI Taxonomy" id="386892"/>
    <lineage>
        <taxon>Bacteria</taxon>
        <taxon>Bacillati</taxon>
        <taxon>Actinomycetota</taxon>
        <taxon>Actinomycetes</taxon>
        <taxon>Micrococcales</taxon>
        <taxon>Microbacteriaceae</taxon>
        <taxon>Frondihabitans</taxon>
    </lineage>
</organism>
<evidence type="ECO:0000313" key="10">
    <source>
        <dbReference type="Proteomes" id="UP000280008"/>
    </source>
</evidence>
<evidence type="ECO:0000256" key="7">
    <source>
        <dbReference type="SAM" id="Phobius"/>
    </source>
</evidence>
<evidence type="ECO:0000256" key="1">
    <source>
        <dbReference type="ARBA" id="ARBA00005791"/>
    </source>
</evidence>
<dbReference type="EMBL" id="RBKS01000001">
    <property type="protein sequence ID" value="RKR74599.1"/>
    <property type="molecule type" value="Genomic_DNA"/>
</dbReference>
<dbReference type="SUPFAM" id="SSF52833">
    <property type="entry name" value="Thioredoxin-like"/>
    <property type="match status" value="1"/>
</dbReference>
<evidence type="ECO:0000256" key="3">
    <source>
        <dbReference type="ARBA" id="ARBA00023002"/>
    </source>
</evidence>
<comment type="caution">
    <text evidence="9">The sequence shown here is derived from an EMBL/GenBank/DDBJ whole genome shotgun (WGS) entry which is preliminary data.</text>
</comment>
<keyword evidence="7" id="KW-0812">Transmembrane</keyword>
<evidence type="ECO:0000256" key="4">
    <source>
        <dbReference type="ARBA" id="ARBA00023157"/>
    </source>
</evidence>
<evidence type="ECO:0000313" key="9">
    <source>
        <dbReference type="EMBL" id="RKR74599.1"/>
    </source>
</evidence>
<keyword evidence="9" id="KW-0413">Isomerase</keyword>
<gene>
    <name evidence="9" type="ORF">C8E83_1720</name>
</gene>
<dbReference type="PANTHER" id="PTHR13887">
    <property type="entry name" value="GLUTATHIONE S-TRANSFERASE KAPPA"/>
    <property type="match status" value="1"/>
</dbReference>
<name>A0A495IFR7_9MICO</name>
<dbReference type="GO" id="GO:0016853">
    <property type="term" value="F:isomerase activity"/>
    <property type="evidence" value="ECO:0007669"/>
    <property type="project" value="UniProtKB-KW"/>
</dbReference>
<dbReference type="InterPro" id="IPR012336">
    <property type="entry name" value="Thioredoxin-like_fold"/>
</dbReference>
<dbReference type="AlphaFoldDB" id="A0A495IFR7"/>
<dbReference type="PANTHER" id="PTHR13887:SF14">
    <property type="entry name" value="DISULFIDE BOND FORMATION PROTEIN D"/>
    <property type="match status" value="1"/>
</dbReference>
<accession>A0A495IFR7</accession>
<feature type="transmembrane region" description="Helical" evidence="7">
    <location>
        <begin position="38"/>
        <end position="59"/>
    </location>
</feature>
<dbReference type="Gene3D" id="3.40.30.10">
    <property type="entry name" value="Glutaredoxin"/>
    <property type="match status" value="1"/>
</dbReference>
<dbReference type="InterPro" id="IPR036249">
    <property type="entry name" value="Thioredoxin-like_sf"/>
</dbReference>
<dbReference type="RefSeq" id="WP_121369387.1">
    <property type="nucleotide sequence ID" value="NZ_RBKS01000001.1"/>
</dbReference>
<feature type="region of interest" description="Disordered" evidence="6">
    <location>
        <begin position="1"/>
        <end position="20"/>
    </location>
</feature>
<keyword evidence="2" id="KW-0732">Signal</keyword>
<sequence>MTPPPDNGQSKRNRRDEAREKARLAREAAARKKRRNRVFAIGGSIVAAVVVVGLVIWGISANIQPAGPGPKNMASDGLLLQGNAKTGAITATKTDPIKAGGKPTATDDSKLTKTVNITVYLDYQCPYCDEFETTNASQIKTWLKSGAVTYEIHPIAILDASSLGNKYSTRAANAAACVANYEPNEFLAVNTAFFANQPQEQTNGRTDAQIIKTVQKAGATSSKIPSCITSQKFKSWVGDATNRALDDKLPNSSVSKVTGTPTVIVNGKQYSGSLTSAADFKSFVTSQASS</sequence>
<evidence type="ECO:0000256" key="2">
    <source>
        <dbReference type="ARBA" id="ARBA00022729"/>
    </source>
</evidence>
<protein>
    <submittedName>
        <fullName evidence="9">Protein-disulfide isomerase</fullName>
    </submittedName>
</protein>
<feature type="domain" description="Thioredoxin-like fold" evidence="8">
    <location>
        <begin position="115"/>
        <end position="277"/>
    </location>
</feature>
<keyword evidence="4" id="KW-1015">Disulfide bond</keyword>
<keyword evidence="5" id="KW-0676">Redox-active center</keyword>